<keyword evidence="1" id="KW-0812">Transmembrane</keyword>
<comment type="caution">
    <text evidence="2">The sequence shown here is derived from an EMBL/GenBank/DDBJ whole genome shotgun (WGS) entry which is preliminary data.</text>
</comment>
<reference evidence="2 3" key="1">
    <citation type="submission" date="2010-01" db="EMBL/GenBank/DDBJ databases">
        <authorList>
            <person name="Weinstock G."/>
            <person name="Sodergren E."/>
            <person name="Clifton S."/>
            <person name="Fulton L."/>
            <person name="Fulton B."/>
            <person name="Courtney L."/>
            <person name="Fronick C."/>
            <person name="Harrison M."/>
            <person name="Strong C."/>
            <person name="Farmer C."/>
            <person name="Delahaunty K."/>
            <person name="Markovic C."/>
            <person name="Hall O."/>
            <person name="Minx P."/>
            <person name="Tomlinson C."/>
            <person name="Mitreva M."/>
            <person name="Nelson J."/>
            <person name="Hou S."/>
            <person name="Wollam A."/>
            <person name="Pepin K.H."/>
            <person name="Johnson M."/>
            <person name="Bhonagiri V."/>
            <person name="Nash W.E."/>
            <person name="Warren W."/>
            <person name="Chinwalla A."/>
            <person name="Mardis E.R."/>
            <person name="Wilson R.K."/>
        </authorList>
    </citation>
    <scope>NUCLEOTIDE SEQUENCE [LARGE SCALE GENOMIC DNA]</scope>
    <source>
        <strain evidence="2 3">DSM 13479</strain>
    </source>
</reference>
<dbReference type="Proteomes" id="UP000004968">
    <property type="component" value="Unassembled WGS sequence"/>
</dbReference>
<feature type="transmembrane region" description="Helical" evidence="1">
    <location>
        <begin position="48"/>
        <end position="71"/>
    </location>
</feature>
<accession>D3AR57</accession>
<evidence type="ECO:0000256" key="1">
    <source>
        <dbReference type="SAM" id="Phobius"/>
    </source>
</evidence>
<keyword evidence="1" id="KW-1133">Transmembrane helix</keyword>
<evidence type="ECO:0000313" key="3">
    <source>
        <dbReference type="Proteomes" id="UP000004968"/>
    </source>
</evidence>
<sequence>MFHCNIIGEVRDLRRVWLDKMTGIPNTHIAGNIPVCRNMERIILLWRYSLMFIWLFGGSFMSKIVVLIELIPHLEGEEK</sequence>
<protein>
    <submittedName>
        <fullName evidence="2">Uncharacterized protein</fullName>
    </submittedName>
</protein>
<proteinExistence type="predicted"/>
<dbReference type="HOGENOM" id="CLU_2601281_0_0_9"/>
<evidence type="ECO:0000313" key="2">
    <source>
        <dbReference type="EMBL" id="EFC95696.1"/>
    </source>
</evidence>
<name>D3AR57_9FIRM</name>
<gene>
    <name evidence="2" type="ORF">CLOSTHATH_06113</name>
</gene>
<keyword evidence="1" id="KW-0472">Membrane</keyword>
<organism evidence="2 3">
    <name type="scientific">Hungatella hathewayi DSM 13479</name>
    <dbReference type="NCBI Taxonomy" id="566550"/>
    <lineage>
        <taxon>Bacteria</taxon>
        <taxon>Bacillati</taxon>
        <taxon>Bacillota</taxon>
        <taxon>Clostridia</taxon>
        <taxon>Lachnospirales</taxon>
        <taxon>Lachnospiraceae</taxon>
        <taxon>Hungatella</taxon>
    </lineage>
</organism>
<dbReference type="EMBL" id="ACIO01000693">
    <property type="protein sequence ID" value="EFC95696.1"/>
    <property type="molecule type" value="Genomic_DNA"/>
</dbReference>
<dbReference type="AlphaFoldDB" id="D3AR57"/>